<keyword evidence="2" id="KW-0812">Transmembrane</keyword>
<feature type="transmembrane region" description="Helical" evidence="2">
    <location>
        <begin position="223"/>
        <end position="243"/>
    </location>
</feature>
<feature type="transmembrane region" description="Helical" evidence="2">
    <location>
        <begin position="115"/>
        <end position="136"/>
    </location>
</feature>
<organism evidence="3 4">
    <name type="scientific">Agaricus bisporus var. burnettii</name>
    <dbReference type="NCBI Taxonomy" id="192524"/>
    <lineage>
        <taxon>Eukaryota</taxon>
        <taxon>Fungi</taxon>
        <taxon>Dikarya</taxon>
        <taxon>Basidiomycota</taxon>
        <taxon>Agaricomycotina</taxon>
        <taxon>Agaricomycetes</taxon>
        <taxon>Agaricomycetidae</taxon>
        <taxon>Agaricales</taxon>
        <taxon>Agaricineae</taxon>
        <taxon>Agaricaceae</taxon>
        <taxon>Agaricus</taxon>
    </lineage>
</organism>
<keyword evidence="2" id="KW-1133">Transmembrane helix</keyword>
<protein>
    <submittedName>
        <fullName evidence="3">Uncharacterized protein</fullName>
    </submittedName>
</protein>
<gene>
    <name evidence="3" type="ORF">Agabi119p4_11206</name>
</gene>
<feature type="transmembrane region" description="Helical" evidence="2">
    <location>
        <begin position="181"/>
        <end position="202"/>
    </location>
</feature>
<keyword evidence="2" id="KW-0472">Membrane</keyword>
<evidence type="ECO:0000313" key="4">
    <source>
        <dbReference type="Proteomes" id="UP000629468"/>
    </source>
</evidence>
<evidence type="ECO:0000256" key="2">
    <source>
        <dbReference type="SAM" id="Phobius"/>
    </source>
</evidence>
<dbReference type="Proteomes" id="UP000629468">
    <property type="component" value="Unassembled WGS sequence"/>
</dbReference>
<evidence type="ECO:0000313" key="3">
    <source>
        <dbReference type="EMBL" id="KAF7760530.1"/>
    </source>
</evidence>
<proteinExistence type="predicted"/>
<reference evidence="3 4" key="1">
    <citation type="journal article" name="Sci. Rep.">
        <title>Telomere-to-telomere assembled and centromere annotated genomes of the two main subspecies of the button mushroom Agaricus bisporus reveal especially polymorphic chromosome ends.</title>
        <authorList>
            <person name="Sonnenberg A.S.M."/>
            <person name="Sedaghat-Telgerd N."/>
            <person name="Lavrijssen B."/>
            <person name="Ohm R.A."/>
            <person name="Hendrickx P.M."/>
            <person name="Scholtmeijer K."/>
            <person name="Baars J.J.P."/>
            <person name="van Peer A."/>
        </authorList>
    </citation>
    <scope>NUCLEOTIDE SEQUENCE [LARGE SCALE GENOMIC DNA]</scope>
    <source>
        <strain evidence="3 4">H119_p4</strain>
    </source>
</reference>
<feature type="transmembrane region" description="Helical" evidence="2">
    <location>
        <begin position="36"/>
        <end position="58"/>
    </location>
</feature>
<sequence length="362" mass="40056">MTCEAAPNLIVPLPCPSGPTDVLSTVKGNSSYTSSLLFEIFLFGLYAALFGTCLHFLLRNSQSLQKVILSAITIMFSLAAADVVWTIALLYACILAERPKGSDEDEENPEIPVRILQYKFLLYVTSNIVADLLLIYRCYTLWNNRIRIILPPSLILLGTTLCGYLFIGFSHVEHLKYSHNLLHAYLFLTLALNVIVTSLMAGRMWWIARQTRSMLGPSLMKKYKVSIAIFIESGLIYAIYVILDVVLDVLLLDAGLVQIVGLVPTLMIVQVGMSQTPSNQTNFTTHKDDLESQGNTDSDSRLASECNYDLGMQNNHAQGGAIVTSPISIPAPMYRVDSVERYRVGYPVSPSSDDMRIGDVAT</sequence>
<feature type="transmembrane region" description="Helical" evidence="2">
    <location>
        <begin position="148"/>
        <end position="169"/>
    </location>
</feature>
<evidence type="ECO:0000256" key="1">
    <source>
        <dbReference type="SAM" id="MobiDB-lite"/>
    </source>
</evidence>
<name>A0A8H7C207_AGABI</name>
<dbReference type="AlphaFoldDB" id="A0A8H7C207"/>
<dbReference type="EMBL" id="JABXXO010000015">
    <property type="protein sequence ID" value="KAF7760530.1"/>
    <property type="molecule type" value="Genomic_DNA"/>
</dbReference>
<feature type="transmembrane region" description="Helical" evidence="2">
    <location>
        <begin position="67"/>
        <end position="95"/>
    </location>
</feature>
<feature type="region of interest" description="Disordered" evidence="1">
    <location>
        <begin position="279"/>
        <end position="301"/>
    </location>
</feature>
<feature type="transmembrane region" description="Helical" evidence="2">
    <location>
        <begin position="249"/>
        <end position="269"/>
    </location>
</feature>
<accession>A0A8H7C207</accession>
<comment type="caution">
    <text evidence="3">The sequence shown here is derived from an EMBL/GenBank/DDBJ whole genome shotgun (WGS) entry which is preliminary data.</text>
</comment>